<feature type="region of interest" description="Disordered" evidence="1">
    <location>
        <begin position="25"/>
        <end position="46"/>
    </location>
</feature>
<proteinExistence type="predicted"/>
<evidence type="ECO:0000313" key="2">
    <source>
        <dbReference type="EMBL" id="TNN54441.1"/>
    </source>
</evidence>
<accession>A0A4Z2GMJ0</accession>
<keyword evidence="3" id="KW-1185">Reference proteome</keyword>
<evidence type="ECO:0000256" key="1">
    <source>
        <dbReference type="SAM" id="MobiDB-lite"/>
    </source>
</evidence>
<dbReference type="Proteomes" id="UP000314294">
    <property type="component" value="Unassembled WGS sequence"/>
</dbReference>
<comment type="caution">
    <text evidence="2">The sequence shown here is derived from an EMBL/GenBank/DDBJ whole genome shotgun (WGS) entry which is preliminary data.</text>
</comment>
<organism evidence="2 3">
    <name type="scientific">Liparis tanakae</name>
    <name type="common">Tanaka's snailfish</name>
    <dbReference type="NCBI Taxonomy" id="230148"/>
    <lineage>
        <taxon>Eukaryota</taxon>
        <taxon>Metazoa</taxon>
        <taxon>Chordata</taxon>
        <taxon>Craniata</taxon>
        <taxon>Vertebrata</taxon>
        <taxon>Euteleostomi</taxon>
        <taxon>Actinopterygii</taxon>
        <taxon>Neopterygii</taxon>
        <taxon>Teleostei</taxon>
        <taxon>Neoteleostei</taxon>
        <taxon>Acanthomorphata</taxon>
        <taxon>Eupercaria</taxon>
        <taxon>Perciformes</taxon>
        <taxon>Cottioidei</taxon>
        <taxon>Cottales</taxon>
        <taxon>Liparidae</taxon>
        <taxon>Liparis</taxon>
    </lineage>
</organism>
<dbReference type="AlphaFoldDB" id="A0A4Z2GMJ0"/>
<sequence length="126" mass="14071">MASSSEPIRVNTALPPAGLETDCGHCRISGGAEERQRRSRGGAEEKAFLSLSPEGDNSLKETRLWWGTAHTYTPECCRETSEIIRLPVPRTWIPSTPMERPSSGHRGGNTTQTMLTILIRYYRLIK</sequence>
<dbReference type="EMBL" id="SRLO01000484">
    <property type="protein sequence ID" value="TNN54441.1"/>
    <property type="molecule type" value="Genomic_DNA"/>
</dbReference>
<feature type="compositionally biased region" description="Basic and acidic residues" evidence="1">
    <location>
        <begin position="32"/>
        <end position="46"/>
    </location>
</feature>
<protein>
    <submittedName>
        <fullName evidence="2">Uncharacterized protein</fullName>
    </submittedName>
</protein>
<evidence type="ECO:0000313" key="3">
    <source>
        <dbReference type="Proteomes" id="UP000314294"/>
    </source>
</evidence>
<gene>
    <name evidence="2" type="ORF">EYF80_035350</name>
</gene>
<name>A0A4Z2GMJ0_9TELE</name>
<reference evidence="2 3" key="1">
    <citation type="submission" date="2019-03" db="EMBL/GenBank/DDBJ databases">
        <title>First draft genome of Liparis tanakae, snailfish: a comprehensive survey of snailfish specific genes.</title>
        <authorList>
            <person name="Kim W."/>
            <person name="Song I."/>
            <person name="Jeong J.-H."/>
            <person name="Kim D."/>
            <person name="Kim S."/>
            <person name="Ryu S."/>
            <person name="Song J.Y."/>
            <person name="Lee S.K."/>
        </authorList>
    </citation>
    <scope>NUCLEOTIDE SEQUENCE [LARGE SCALE GENOMIC DNA]</scope>
    <source>
        <tissue evidence="2">Muscle</tissue>
    </source>
</reference>